<gene>
    <name evidence="2" type="ORF">COW36_08500</name>
</gene>
<sequence length="184" mass="20007">MRRYLILLSLFALSSPVQASSLPGADAQKWVLGSGSAPALGLEFPFQDRIRLGAGGAVPFYYGAQFGISRYYAHMQYLMLANDGFYISGLAGVFGELNLPGHTLSEEISPIGIEMGACFSYLFSEQLRLRLNLIPGFYLTLPPNGWTFLSPASGFEVAWRPWAPLEISLGFNGNGDILGLNGIF</sequence>
<reference evidence="2 3" key="1">
    <citation type="submission" date="2017-09" db="EMBL/GenBank/DDBJ databases">
        <title>Depth-based differentiation of microbial function through sediment-hosted aquifers and enrichment of novel symbionts in the deep terrestrial subsurface.</title>
        <authorList>
            <person name="Probst A.J."/>
            <person name="Ladd B."/>
            <person name="Jarett J.K."/>
            <person name="Geller-Mcgrath D.E."/>
            <person name="Sieber C.M."/>
            <person name="Emerson J.B."/>
            <person name="Anantharaman K."/>
            <person name="Thomas B.C."/>
            <person name="Malmstrom R."/>
            <person name="Stieglmeier M."/>
            <person name="Klingl A."/>
            <person name="Woyke T."/>
            <person name="Ryan C.M."/>
            <person name="Banfield J.F."/>
        </authorList>
    </citation>
    <scope>NUCLEOTIDE SEQUENCE [LARGE SCALE GENOMIC DNA]</scope>
    <source>
        <strain evidence="2">CG17_big_fil_post_rev_8_21_14_2_50_48_46</strain>
    </source>
</reference>
<keyword evidence="1" id="KW-0732">Signal</keyword>
<name>A0A2M7G652_9BACT</name>
<evidence type="ECO:0000313" key="2">
    <source>
        <dbReference type="EMBL" id="PIW17527.1"/>
    </source>
</evidence>
<feature type="signal peptide" evidence="1">
    <location>
        <begin position="1"/>
        <end position="19"/>
    </location>
</feature>
<evidence type="ECO:0000313" key="3">
    <source>
        <dbReference type="Proteomes" id="UP000231019"/>
    </source>
</evidence>
<accession>A0A2M7G652</accession>
<feature type="chain" id="PRO_5014708260" description="Outer membrane protein beta-barrel domain-containing protein" evidence="1">
    <location>
        <begin position="20"/>
        <end position="184"/>
    </location>
</feature>
<organism evidence="2 3">
    <name type="scientific">bacterium (Candidatus Blackallbacteria) CG17_big_fil_post_rev_8_21_14_2_50_48_46</name>
    <dbReference type="NCBI Taxonomy" id="2014261"/>
    <lineage>
        <taxon>Bacteria</taxon>
        <taxon>Candidatus Blackallbacteria</taxon>
    </lineage>
</organism>
<evidence type="ECO:0008006" key="4">
    <source>
        <dbReference type="Google" id="ProtNLM"/>
    </source>
</evidence>
<proteinExistence type="predicted"/>
<comment type="caution">
    <text evidence="2">The sequence shown here is derived from an EMBL/GenBank/DDBJ whole genome shotgun (WGS) entry which is preliminary data.</text>
</comment>
<dbReference type="EMBL" id="PFFQ01000023">
    <property type="protein sequence ID" value="PIW17527.1"/>
    <property type="molecule type" value="Genomic_DNA"/>
</dbReference>
<evidence type="ECO:0000256" key="1">
    <source>
        <dbReference type="SAM" id="SignalP"/>
    </source>
</evidence>
<protein>
    <recommendedName>
        <fullName evidence="4">Outer membrane protein beta-barrel domain-containing protein</fullName>
    </recommendedName>
</protein>
<dbReference type="Proteomes" id="UP000231019">
    <property type="component" value="Unassembled WGS sequence"/>
</dbReference>
<dbReference type="AlphaFoldDB" id="A0A2M7G652"/>